<evidence type="ECO:0000313" key="1">
    <source>
        <dbReference type="EMBL" id="QCK16247.1"/>
    </source>
</evidence>
<evidence type="ECO:0008006" key="3">
    <source>
        <dbReference type="Google" id="ProtNLM"/>
    </source>
</evidence>
<dbReference type="RefSeq" id="WP_137091841.1">
    <property type="nucleotide sequence ID" value="NZ_CP028923.1"/>
</dbReference>
<proteinExistence type="predicted"/>
<evidence type="ECO:0000313" key="2">
    <source>
        <dbReference type="Proteomes" id="UP000298616"/>
    </source>
</evidence>
<dbReference type="AlphaFoldDB" id="A0A4D7JNJ4"/>
<name>A0A4D7JNJ4_9BACT</name>
<dbReference type="EMBL" id="CP028923">
    <property type="protein sequence ID" value="QCK16247.1"/>
    <property type="molecule type" value="Genomic_DNA"/>
</dbReference>
<keyword evidence="2" id="KW-1185">Reference proteome</keyword>
<organism evidence="1 2">
    <name type="scientific">Mangrovivirga cuniculi</name>
    <dbReference type="NCBI Taxonomy" id="2715131"/>
    <lineage>
        <taxon>Bacteria</taxon>
        <taxon>Pseudomonadati</taxon>
        <taxon>Bacteroidota</taxon>
        <taxon>Cytophagia</taxon>
        <taxon>Cytophagales</taxon>
        <taxon>Mangrovivirgaceae</taxon>
        <taxon>Mangrovivirga</taxon>
    </lineage>
</organism>
<sequence length="255" mass="29316">MRSLLKSLRSIFLFFLLLSCSEKDFTDLENFPKNESQVDFIEPGLSQFKIIQKYISSDSIFSRIELTNNSNDDFQGYQYLLMGTDKDGEFTFNTLQFIKSQRVDSLIAPDETFKDTIQIDNLPGEKYLSLYDLDYQILATQTGDPGGEYGGEFALINYDEDSSYIAEIGPLLGYRNLENQNKIYFKSSLFNTLNFTIYQDSIYTGGLIDFNNDTTHVFSDTINISKGIRKRVEIDFTSKTNVQEKLTMSLNLLLR</sequence>
<dbReference type="PROSITE" id="PS51257">
    <property type="entry name" value="PROKAR_LIPOPROTEIN"/>
    <property type="match status" value="1"/>
</dbReference>
<gene>
    <name evidence="1" type="ORF">DCC35_16615</name>
</gene>
<reference evidence="1 2" key="1">
    <citation type="submission" date="2018-04" db="EMBL/GenBank/DDBJ databases">
        <title>Complete genome uncultured novel isolate.</title>
        <authorList>
            <person name="Merlino G."/>
        </authorList>
    </citation>
    <scope>NUCLEOTIDE SEQUENCE [LARGE SCALE GENOMIC DNA]</scope>
    <source>
        <strain evidence="2">R1DC9</strain>
    </source>
</reference>
<protein>
    <recommendedName>
        <fullName evidence="3">Lipoprotein</fullName>
    </recommendedName>
</protein>
<dbReference type="Proteomes" id="UP000298616">
    <property type="component" value="Chromosome"/>
</dbReference>
<dbReference type="KEGG" id="fpf:DCC35_16615"/>
<accession>A0A4D7JNJ4</accession>